<comment type="caution">
    <text evidence="3">The sequence shown here is derived from an EMBL/GenBank/DDBJ whole genome shotgun (WGS) entry which is preliminary data.</text>
</comment>
<dbReference type="OrthoDB" id="890881at2"/>
<keyword evidence="4" id="KW-1185">Reference proteome</keyword>
<reference evidence="3 4" key="1">
    <citation type="submission" date="2019-02" db="EMBL/GenBank/DDBJ databases">
        <title>Pedobacter sp. RP-3-21 sp. nov., isolated from Arctic soil.</title>
        <authorList>
            <person name="Dahal R.H."/>
        </authorList>
    </citation>
    <scope>NUCLEOTIDE SEQUENCE [LARGE SCALE GENOMIC DNA]</scope>
    <source>
        <strain evidence="3 4">RP-3-21</strain>
    </source>
</reference>
<accession>A0A4R0PPU7</accession>
<proteinExistence type="predicted"/>
<evidence type="ECO:0000313" key="3">
    <source>
        <dbReference type="EMBL" id="TCD20364.1"/>
    </source>
</evidence>
<feature type="transmembrane region" description="Helical" evidence="1">
    <location>
        <begin position="56"/>
        <end position="78"/>
    </location>
</feature>
<sequence length="456" mass="51184">MHFLYSIGLLALAGLIVPLIIHLWNVKQGKMVKIGSIALLGESSRASSKSFKINDWFLLLLRCLLLALLAFLLAQPYLKKIVSGNSKNGWILADKATIQQVFETHKKTIDSLLKKGYKIHDFNVGFTPLTLKDTAGNQAKQTNSLSYTALLNAANHFVPASATVYLFADRPLSRFGNELPTVNYKLNWIALNQTDTLSSWITGYSGKKYEAKSNPSNTTYEALNSADEAPINIAIHEAPGIADGKYLIAALKAISSFTKQKIVINPNLEKIDIGFWLSDDPVTPVFKSSIARNGSLFKYEKGKLITTPSTINIYGRHIKLNKRIVSNNQSEKIWTDAFGNAILTNEKVNNLNTYHFYSRFNPQWNELVWDGVFVKALMPMVIQDKTAKDFGFENHPDDQRRLSAKQNIPYQSSKAESTPKTNQNESLATLFWIAALLIFVTERILSFRKKPNYVKS</sequence>
<dbReference type="EMBL" id="SJSO01000020">
    <property type="protein sequence ID" value="TCD20364.1"/>
    <property type="molecule type" value="Genomic_DNA"/>
</dbReference>
<evidence type="ECO:0000259" key="2">
    <source>
        <dbReference type="Pfam" id="PF07584"/>
    </source>
</evidence>
<feature type="transmembrane region" description="Helical" evidence="1">
    <location>
        <begin position="6"/>
        <end position="24"/>
    </location>
</feature>
<dbReference type="Proteomes" id="UP000293925">
    <property type="component" value="Unassembled WGS sequence"/>
</dbReference>
<dbReference type="PANTHER" id="PTHR37464">
    <property type="entry name" value="BLL2463 PROTEIN"/>
    <property type="match status" value="1"/>
</dbReference>
<protein>
    <recommendedName>
        <fullName evidence="2">Aerotolerance regulator N-terminal domain-containing protein</fullName>
    </recommendedName>
</protein>
<evidence type="ECO:0000256" key="1">
    <source>
        <dbReference type="SAM" id="Phobius"/>
    </source>
</evidence>
<organism evidence="3 4">
    <name type="scientific">Pedobacter psychrodurus</name>
    <dbReference type="NCBI Taxonomy" id="2530456"/>
    <lineage>
        <taxon>Bacteria</taxon>
        <taxon>Pseudomonadati</taxon>
        <taxon>Bacteroidota</taxon>
        <taxon>Sphingobacteriia</taxon>
        <taxon>Sphingobacteriales</taxon>
        <taxon>Sphingobacteriaceae</taxon>
        <taxon>Pedobacter</taxon>
    </lineage>
</organism>
<keyword evidence="1" id="KW-0472">Membrane</keyword>
<feature type="transmembrane region" description="Helical" evidence="1">
    <location>
        <begin position="427"/>
        <end position="445"/>
    </location>
</feature>
<keyword evidence="1" id="KW-1133">Transmembrane helix</keyword>
<dbReference type="InterPro" id="IPR011933">
    <property type="entry name" value="Double_TM_dom"/>
</dbReference>
<gene>
    <name evidence="3" type="ORF">EZ456_19660</name>
</gene>
<keyword evidence="1" id="KW-0812">Transmembrane</keyword>
<feature type="domain" description="Aerotolerance regulator N-terminal" evidence="2">
    <location>
        <begin position="1"/>
        <end position="76"/>
    </location>
</feature>
<name>A0A4R0PPU7_9SPHI</name>
<dbReference type="RefSeq" id="WP_131533113.1">
    <property type="nucleotide sequence ID" value="NZ_SJSO01000020.1"/>
</dbReference>
<dbReference type="AlphaFoldDB" id="A0A4R0PPU7"/>
<dbReference type="Pfam" id="PF07584">
    <property type="entry name" value="BatA"/>
    <property type="match status" value="1"/>
</dbReference>
<dbReference type="InterPro" id="IPR024163">
    <property type="entry name" value="Aerotolerance_reg_N"/>
</dbReference>
<dbReference type="NCBIfam" id="TIGR02226">
    <property type="entry name" value="two_anch"/>
    <property type="match status" value="1"/>
</dbReference>
<dbReference type="PANTHER" id="PTHR37464:SF1">
    <property type="entry name" value="BLL2463 PROTEIN"/>
    <property type="match status" value="1"/>
</dbReference>
<evidence type="ECO:0000313" key="4">
    <source>
        <dbReference type="Proteomes" id="UP000293925"/>
    </source>
</evidence>